<evidence type="ECO:0000313" key="5">
    <source>
        <dbReference type="Proteomes" id="UP000325291"/>
    </source>
</evidence>
<dbReference type="Pfam" id="PF12172">
    <property type="entry name" value="zf-ChsH2"/>
    <property type="match status" value="1"/>
</dbReference>
<dbReference type="SUPFAM" id="SSF50249">
    <property type="entry name" value="Nucleic acid-binding proteins"/>
    <property type="match status" value="1"/>
</dbReference>
<dbReference type="PANTHER" id="PTHR34075:SF5">
    <property type="entry name" value="BLR3430 PROTEIN"/>
    <property type="match status" value="1"/>
</dbReference>
<dbReference type="EMBL" id="VINQ01000003">
    <property type="protein sequence ID" value="KAA0917644.1"/>
    <property type="molecule type" value="Genomic_DNA"/>
</dbReference>
<feature type="region of interest" description="Disordered" evidence="1">
    <location>
        <begin position="1"/>
        <end position="20"/>
    </location>
</feature>
<name>A0A5A9ZK02_9RHOB</name>
<evidence type="ECO:0000259" key="2">
    <source>
        <dbReference type="Pfam" id="PF01796"/>
    </source>
</evidence>
<comment type="caution">
    <text evidence="4">The sequence shown here is derived from an EMBL/GenBank/DDBJ whole genome shotgun (WGS) entry which is preliminary data.</text>
</comment>
<dbReference type="InterPro" id="IPR022002">
    <property type="entry name" value="ChsH2_Znr"/>
</dbReference>
<sequence>MVLERPKRKDPRKRSVVPTLPPHMRSRAALGLAVAAGAGRFALQHCAACGAVQYPPRDACHACLSVDLDWRECAPEGRVMAETAVRASPDPYFRERLPWRMGTVKLGAGPVVLAHLVGVSRGDAVRMELRLDRAGQGVMVALPTESPGERNSEMEDDPVLRAMGTHPKYRRVLVSDATHPAAVPLIKALLAAEASHVFAGVPEMWRRPHGVSALEGLEGVSLMPLDVTDPLSLKEAASEIGGKVDILINTARHVRPGGVLGQDVTHARDEMEVNALGLMRLAQAFGPGMASRTADGVNASAAFVTVLSAHALSPDPAYGAFNASQAAARSVAQTLRAEFAPSGLRVMCVYAGPLDDDWHQPLPPPKVAPGALARSIVDGLQRGLEDVYCGDVAKDIAERWRRDPGILEREITGGQG</sequence>
<dbReference type="InterPro" id="IPR012340">
    <property type="entry name" value="NA-bd_OB-fold"/>
</dbReference>
<dbReference type="InterPro" id="IPR002347">
    <property type="entry name" value="SDR_fam"/>
</dbReference>
<dbReference type="Gene3D" id="6.10.30.10">
    <property type="match status" value="1"/>
</dbReference>
<dbReference type="SUPFAM" id="SSF51735">
    <property type="entry name" value="NAD(P)-binding Rossmann-fold domains"/>
    <property type="match status" value="1"/>
</dbReference>
<dbReference type="AlphaFoldDB" id="A0A5A9ZK02"/>
<protein>
    <submittedName>
        <fullName evidence="4">SDR family NAD(P)-dependent oxidoreductase</fullName>
    </submittedName>
</protein>
<evidence type="ECO:0000259" key="3">
    <source>
        <dbReference type="Pfam" id="PF12172"/>
    </source>
</evidence>
<dbReference type="Pfam" id="PF01796">
    <property type="entry name" value="OB_ChsH2_C"/>
    <property type="match status" value="1"/>
</dbReference>
<dbReference type="Pfam" id="PF13561">
    <property type="entry name" value="adh_short_C2"/>
    <property type="match status" value="1"/>
</dbReference>
<evidence type="ECO:0000313" key="4">
    <source>
        <dbReference type="EMBL" id="KAA0917644.1"/>
    </source>
</evidence>
<evidence type="ECO:0000256" key="1">
    <source>
        <dbReference type="SAM" id="MobiDB-lite"/>
    </source>
</evidence>
<dbReference type="InterPro" id="IPR002878">
    <property type="entry name" value="ChsH2_C"/>
</dbReference>
<dbReference type="Gene3D" id="3.40.50.720">
    <property type="entry name" value="NAD(P)-binding Rossmann-like Domain"/>
    <property type="match status" value="1"/>
</dbReference>
<feature type="domain" description="ChsH2 C-terminal OB-fold" evidence="2">
    <location>
        <begin position="70"/>
        <end position="128"/>
    </location>
</feature>
<feature type="domain" description="ChsH2 rubredoxin-like zinc ribbon" evidence="3">
    <location>
        <begin position="35"/>
        <end position="65"/>
    </location>
</feature>
<keyword evidence="5" id="KW-1185">Reference proteome</keyword>
<dbReference type="PANTHER" id="PTHR34075">
    <property type="entry name" value="BLR3430 PROTEIN"/>
    <property type="match status" value="1"/>
</dbReference>
<organism evidence="4 5">
    <name type="scientific">Aquicoccus porphyridii</name>
    <dbReference type="NCBI Taxonomy" id="1852029"/>
    <lineage>
        <taxon>Bacteria</taxon>
        <taxon>Pseudomonadati</taxon>
        <taxon>Pseudomonadota</taxon>
        <taxon>Alphaproteobacteria</taxon>
        <taxon>Rhodobacterales</taxon>
        <taxon>Paracoccaceae</taxon>
        <taxon>Aquicoccus</taxon>
    </lineage>
</organism>
<dbReference type="InterPro" id="IPR036291">
    <property type="entry name" value="NAD(P)-bd_dom_sf"/>
</dbReference>
<reference evidence="4 5" key="1">
    <citation type="submission" date="2019-07" db="EMBL/GenBank/DDBJ databases">
        <title>Aquicoccus porphyridii gen. nov., sp. nov., isolated from a small marine red alga, Porphyridium marinum.</title>
        <authorList>
            <person name="Liu L."/>
        </authorList>
    </citation>
    <scope>NUCLEOTIDE SEQUENCE [LARGE SCALE GENOMIC DNA]</scope>
    <source>
        <strain evidence="4 5">L1 8-17</strain>
    </source>
</reference>
<proteinExistence type="predicted"/>
<dbReference type="Proteomes" id="UP000325291">
    <property type="component" value="Unassembled WGS sequence"/>
</dbReference>
<gene>
    <name evidence="4" type="ORF">FLO80_06320</name>
</gene>
<dbReference type="RefSeq" id="WP_111362812.1">
    <property type="nucleotide sequence ID" value="NZ_VINQ01000003.1"/>
</dbReference>
<accession>A0A5A9ZK02</accession>
<dbReference type="InterPro" id="IPR052513">
    <property type="entry name" value="Thioester_dehydratase-like"/>
</dbReference>